<dbReference type="STRING" id="180163.SAMN02745174_00983"/>
<comment type="subcellular location">
    <subcellularLocation>
        <location evidence="1">Cell outer membrane</location>
    </subcellularLocation>
</comment>
<dbReference type="SUPFAM" id="SSF56954">
    <property type="entry name" value="Outer membrane efflux proteins (OEP)"/>
    <property type="match status" value="1"/>
</dbReference>
<keyword evidence="3" id="KW-0812">Transmembrane</keyword>
<gene>
    <name evidence="6" type="ORF">SAMN02745174_00983</name>
</gene>
<evidence type="ECO:0000256" key="2">
    <source>
        <dbReference type="ARBA" id="ARBA00022452"/>
    </source>
</evidence>
<dbReference type="OrthoDB" id="92276at2"/>
<organism evidence="6 7">
    <name type="scientific">Cetobacterium ceti</name>
    <dbReference type="NCBI Taxonomy" id="180163"/>
    <lineage>
        <taxon>Bacteria</taxon>
        <taxon>Fusobacteriati</taxon>
        <taxon>Fusobacteriota</taxon>
        <taxon>Fusobacteriia</taxon>
        <taxon>Fusobacteriales</taxon>
        <taxon>Fusobacteriaceae</taxon>
        <taxon>Cetobacterium</taxon>
    </lineage>
</organism>
<evidence type="ECO:0000313" key="7">
    <source>
        <dbReference type="Proteomes" id="UP000191153"/>
    </source>
</evidence>
<evidence type="ECO:0000256" key="5">
    <source>
        <dbReference type="ARBA" id="ARBA00023237"/>
    </source>
</evidence>
<keyword evidence="2" id="KW-1134">Transmembrane beta strand</keyword>
<dbReference type="Proteomes" id="UP000191153">
    <property type="component" value="Unassembled WGS sequence"/>
</dbReference>
<dbReference type="InterPro" id="IPR051906">
    <property type="entry name" value="TolC-like"/>
</dbReference>
<evidence type="ECO:0000256" key="1">
    <source>
        <dbReference type="ARBA" id="ARBA00004442"/>
    </source>
</evidence>
<keyword evidence="4" id="KW-0472">Membrane</keyword>
<dbReference type="RefSeq" id="WP_159443565.1">
    <property type="nucleotide sequence ID" value="NZ_FUWX01000007.1"/>
</dbReference>
<dbReference type="GO" id="GO:0009279">
    <property type="term" value="C:cell outer membrane"/>
    <property type="evidence" value="ECO:0007669"/>
    <property type="project" value="UniProtKB-SubCell"/>
</dbReference>
<dbReference type="Gene3D" id="1.20.1600.10">
    <property type="entry name" value="Outer membrane efflux proteins (OEP)"/>
    <property type="match status" value="1"/>
</dbReference>
<evidence type="ECO:0000256" key="4">
    <source>
        <dbReference type="ARBA" id="ARBA00023136"/>
    </source>
</evidence>
<dbReference type="PANTHER" id="PTHR30026:SF20">
    <property type="entry name" value="OUTER MEMBRANE PROTEIN TOLC"/>
    <property type="match status" value="1"/>
</dbReference>
<keyword evidence="7" id="KW-1185">Reference proteome</keyword>
<name>A0A1T4LW12_9FUSO</name>
<accession>A0A1T4LW12</accession>
<dbReference type="GO" id="GO:1990281">
    <property type="term" value="C:efflux pump complex"/>
    <property type="evidence" value="ECO:0007669"/>
    <property type="project" value="TreeGrafter"/>
</dbReference>
<protein>
    <submittedName>
        <fullName evidence="6">Outer membrane efflux protein</fullName>
    </submittedName>
</protein>
<evidence type="ECO:0000256" key="3">
    <source>
        <dbReference type="ARBA" id="ARBA00022692"/>
    </source>
</evidence>
<dbReference type="PANTHER" id="PTHR30026">
    <property type="entry name" value="OUTER MEMBRANE PROTEIN TOLC"/>
    <property type="match status" value="1"/>
</dbReference>
<keyword evidence="5" id="KW-0998">Cell outer membrane</keyword>
<dbReference type="GO" id="GO:0015288">
    <property type="term" value="F:porin activity"/>
    <property type="evidence" value="ECO:0007669"/>
    <property type="project" value="TreeGrafter"/>
</dbReference>
<sequence length="384" mass="44525">MNRAESSNGEVKISELNTLIKNKGKNKALKNLILPPVNFSTEEDWEIVKDEGVGFKEVEAYIPIFQGGKVYNAYEKSKVEYNLGVKEERLSIFKAQEEAVGKYFDTLNYKEQFKITKGAIEALNKQKNRLEGLYKTGKLVPKSEVLKLEADIENNRAINMENFQKEKNSLETLYQILNYPLDSKIELKDFNGEEYLKSLGTIEKPGEYPEKTTLGVREELKVKSAEYDVKIAKGDLYPTLYVKPSHKFKEKIGDKLHTVNEGVVEVGFRYIFEWGGTLDTIKQREYALDQAKIRYSNNIKGISLDMRNKYREIEALYGQSLASKKRVDLLSENLEIDNLRYDNELITTFDYLNSVNELRKAKENYYKVQRALVLTIIEYKNLYR</sequence>
<dbReference type="AlphaFoldDB" id="A0A1T4LW12"/>
<evidence type="ECO:0000313" key="6">
    <source>
        <dbReference type="EMBL" id="SJZ58688.1"/>
    </source>
</evidence>
<proteinExistence type="predicted"/>
<dbReference type="GO" id="GO:0015562">
    <property type="term" value="F:efflux transmembrane transporter activity"/>
    <property type="evidence" value="ECO:0007669"/>
    <property type="project" value="InterPro"/>
</dbReference>
<dbReference type="EMBL" id="FUWX01000007">
    <property type="protein sequence ID" value="SJZ58688.1"/>
    <property type="molecule type" value="Genomic_DNA"/>
</dbReference>
<reference evidence="6 7" key="1">
    <citation type="submission" date="2017-02" db="EMBL/GenBank/DDBJ databases">
        <authorList>
            <person name="Peterson S.W."/>
        </authorList>
    </citation>
    <scope>NUCLEOTIDE SEQUENCE [LARGE SCALE GENOMIC DNA]</scope>
    <source>
        <strain evidence="6 7">ATCC 700028</strain>
    </source>
</reference>